<dbReference type="AlphaFoldDB" id="A0A1B1AJX2"/>
<dbReference type="Proteomes" id="UP000092498">
    <property type="component" value="Chromosome"/>
</dbReference>
<evidence type="ECO:0000256" key="1">
    <source>
        <dbReference type="SAM" id="MobiDB-lite"/>
    </source>
</evidence>
<evidence type="ECO:0000259" key="2">
    <source>
        <dbReference type="PROSITE" id="PS50404"/>
    </source>
</evidence>
<name>A0A1B1AJX2_9PROT</name>
<reference evidence="4 5" key="1">
    <citation type="submission" date="2015-11" db="EMBL/GenBank/DDBJ databases">
        <title>Whole-Genome Sequence of Candidatus Oderbacter manganicum from the National Park Lower Oder Valley, Germany.</title>
        <authorList>
            <person name="Braun B."/>
            <person name="Liere K."/>
            <person name="Szewzyk U."/>
        </authorList>
    </citation>
    <scope>NUCLEOTIDE SEQUENCE [LARGE SCALE GENOMIC DNA]</scope>
    <source>
        <strain evidence="4 5">OTSz_A_272</strain>
    </source>
</reference>
<feature type="domain" description="GST C-terminal" evidence="3">
    <location>
        <begin position="102"/>
        <end position="248"/>
    </location>
</feature>
<proteinExistence type="predicted"/>
<dbReference type="PANTHER" id="PTHR12289:SF67">
    <property type="match status" value="1"/>
</dbReference>
<dbReference type="STRING" id="1759059.ATE48_13525"/>
<dbReference type="PROSITE" id="PS50404">
    <property type="entry name" value="GST_NTER"/>
    <property type="match status" value="1"/>
</dbReference>
<dbReference type="KEGG" id="cbot:ATE48_13525"/>
<dbReference type="InParanoid" id="A0A1B1AJX2"/>
<evidence type="ECO:0000313" key="5">
    <source>
        <dbReference type="Proteomes" id="UP000092498"/>
    </source>
</evidence>
<accession>A0A1B1AJX2</accession>
<dbReference type="InterPro" id="IPR010987">
    <property type="entry name" value="Glutathione-S-Trfase_C-like"/>
</dbReference>
<feature type="domain" description="GST N-terminal" evidence="2">
    <location>
        <begin position="3"/>
        <end position="81"/>
    </location>
</feature>
<dbReference type="InterPro" id="IPR036249">
    <property type="entry name" value="Thioredoxin-like_sf"/>
</dbReference>
<gene>
    <name evidence="4" type="ORF">ATE48_13525</name>
</gene>
<keyword evidence="5" id="KW-1185">Reference proteome</keyword>
<dbReference type="Pfam" id="PF13417">
    <property type="entry name" value="GST_N_3"/>
    <property type="match status" value="1"/>
</dbReference>
<evidence type="ECO:0008006" key="6">
    <source>
        <dbReference type="Google" id="ProtNLM"/>
    </source>
</evidence>
<dbReference type="InterPro" id="IPR004045">
    <property type="entry name" value="Glutathione_S-Trfase_N"/>
</dbReference>
<protein>
    <recommendedName>
        <fullName evidence="6">Glutathione S-transferase</fullName>
    </recommendedName>
</protein>
<dbReference type="Pfam" id="PF13410">
    <property type="entry name" value="GST_C_2"/>
    <property type="match status" value="1"/>
</dbReference>
<feature type="region of interest" description="Disordered" evidence="1">
    <location>
        <begin position="329"/>
        <end position="352"/>
    </location>
</feature>
<dbReference type="CDD" id="cd00299">
    <property type="entry name" value="GST_C_family"/>
    <property type="match status" value="1"/>
</dbReference>
<dbReference type="PANTHER" id="PTHR12289">
    <property type="entry name" value="METAXIN RELATED"/>
    <property type="match status" value="1"/>
</dbReference>
<dbReference type="Gene3D" id="1.20.1050.10">
    <property type="match status" value="2"/>
</dbReference>
<feature type="compositionally biased region" description="Acidic residues" evidence="1">
    <location>
        <begin position="333"/>
        <end position="352"/>
    </location>
</feature>
<dbReference type="SUPFAM" id="SSF47616">
    <property type="entry name" value="GST C-terminal domain-like"/>
    <property type="match status" value="1"/>
</dbReference>
<evidence type="ECO:0000259" key="3">
    <source>
        <dbReference type="PROSITE" id="PS50405"/>
    </source>
</evidence>
<dbReference type="Gene3D" id="3.40.30.10">
    <property type="entry name" value="Glutaredoxin"/>
    <property type="match status" value="1"/>
</dbReference>
<sequence>MTAPFRLYGAELSPYSVKVRAYLGYKGVDFEWLPRTNARQEEFQRYAKLPLIPVLVDADDNALQDSTPIIEKLETDFAENSIVPEEASLAFLSALIEDYADEWVNKAMFHYRWSYPEDQESAAKRITDMIFDGAEKPEGIEEQVRIRMIGRLYHVGSSPETAPLIEGSFARLLGLLNTLLAKRPFLFGGRPSLADFGLAGQLAQLNSDPTPGAILRAQAPNVVRWLERMEKPKAEGPFASFAEVSADFAELLRDEIAGAYLIWMDANARAVANDASGVSVDIGGTNFVQKPQRYAAKAFNELKRKRGLVDDAALAALLAEAGIEAILSAAQQDDGDAADDEVDDEGDGDGEE</sequence>
<dbReference type="GO" id="GO:0005737">
    <property type="term" value="C:cytoplasm"/>
    <property type="evidence" value="ECO:0007669"/>
    <property type="project" value="TreeGrafter"/>
</dbReference>
<dbReference type="RefSeq" id="WP_066772359.1">
    <property type="nucleotide sequence ID" value="NZ_CP013244.1"/>
</dbReference>
<dbReference type="InterPro" id="IPR050931">
    <property type="entry name" value="Mito_Protein_Transport_Metaxin"/>
</dbReference>
<dbReference type="SUPFAM" id="SSF52833">
    <property type="entry name" value="Thioredoxin-like"/>
    <property type="match status" value="1"/>
</dbReference>
<dbReference type="PROSITE" id="PS50405">
    <property type="entry name" value="GST_CTER"/>
    <property type="match status" value="1"/>
</dbReference>
<evidence type="ECO:0000313" key="4">
    <source>
        <dbReference type="EMBL" id="ANP46862.1"/>
    </source>
</evidence>
<dbReference type="CDD" id="cd00570">
    <property type="entry name" value="GST_N_family"/>
    <property type="match status" value="1"/>
</dbReference>
<organism evidence="4 5">
    <name type="scientific">Candidatus Viadribacter manganicus</name>
    <dbReference type="NCBI Taxonomy" id="1759059"/>
    <lineage>
        <taxon>Bacteria</taxon>
        <taxon>Pseudomonadati</taxon>
        <taxon>Pseudomonadota</taxon>
        <taxon>Alphaproteobacteria</taxon>
        <taxon>Hyphomonadales</taxon>
        <taxon>Hyphomonadaceae</taxon>
        <taxon>Candidatus Viadribacter</taxon>
    </lineage>
</organism>
<dbReference type="EMBL" id="CP013244">
    <property type="protein sequence ID" value="ANP46862.1"/>
    <property type="molecule type" value="Genomic_DNA"/>
</dbReference>
<dbReference type="OrthoDB" id="7054557at2"/>
<dbReference type="InterPro" id="IPR036282">
    <property type="entry name" value="Glutathione-S-Trfase_C_sf"/>
</dbReference>